<name>A0A0C9V4T5_SPHS4</name>
<keyword evidence="2" id="KW-0479">Metal-binding</keyword>
<evidence type="ECO:0000256" key="1">
    <source>
        <dbReference type="ARBA" id="ARBA00022664"/>
    </source>
</evidence>
<dbReference type="SMART" id="SM00343">
    <property type="entry name" value="ZnF_C2HC"/>
    <property type="match status" value="1"/>
</dbReference>
<sequence length="161" mass="18126">MDVDRTRNKASISNIVCRRCGKTGHIARFCDTNFDVRSLTVEEKEELLYGLMADLDMSENPGAEPSGEEEVVSEREDFAKRDDFYYYPTPPVRETVITSRSTTPSFRPEFDCLLSTSRMGKTTTYHVSVQTTDTGEVFSTPVLVDCGATGQFIDADFVHRN</sequence>
<evidence type="ECO:0000259" key="3">
    <source>
        <dbReference type="PROSITE" id="PS50158"/>
    </source>
</evidence>
<dbReference type="EMBL" id="KN837134">
    <property type="protein sequence ID" value="KIJ41864.1"/>
    <property type="molecule type" value="Genomic_DNA"/>
</dbReference>
<dbReference type="AlphaFoldDB" id="A0A0C9V4T5"/>
<evidence type="ECO:0000256" key="2">
    <source>
        <dbReference type="PROSITE-ProRule" id="PRU00047"/>
    </source>
</evidence>
<dbReference type="GO" id="GO:0008270">
    <property type="term" value="F:zinc ion binding"/>
    <property type="evidence" value="ECO:0007669"/>
    <property type="project" value="UniProtKB-KW"/>
</dbReference>
<keyword evidence="1" id="KW-0507">mRNA processing</keyword>
<dbReference type="GO" id="GO:0003676">
    <property type="term" value="F:nucleic acid binding"/>
    <property type="evidence" value="ECO:0007669"/>
    <property type="project" value="InterPro"/>
</dbReference>
<dbReference type="GO" id="GO:0006397">
    <property type="term" value="P:mRNA processing"/>
    <property type="evidence" value="ECO:0007669"/>
    <property type="project" value="UniProtKB-KW"/>
</dbReference>
<gene>
    <name evidence="4" type="ORF">M422DRAFT_255190</name>
</gene>
<dbReference type="InterPro" id="IPR001878">
    <property type="entry name" value="Znf_CCHC"/>
</dbReference>
<dbReference type="SUPFAM" id="SSF57756">
    <property type="entry name" value="Retrovirus zinc finger-like domains"/>
    <property type="match status" value="1"/>
</dbReference>
<evidence type="ECO:0000313" key="5">
    <source>
        <dbReference type="Proteomes" id="UP000054279"/>
    </source>
</evidence>
<dbReference type="Proteomes" id="UP000054279">
    <property type="component" value="Unassembled WGS sequence"/>
</dbReference>
<reference evidence="4 5" key="1">
    <citation type="submission" date="2014-06" db="EMBL/GenBank/DDBJ databases">
        <title>Evolutionary Origins and Diversification of the Mycorrhizal Mutualists.</title>
        <authorList>
            <consortium name="DOE Joint Genome Institute"/>
            <consortium name="Mycorrhizal Genomics Consortium"/>
            <person name="Kohler A."/>
            <person name="Kuo A."/>
            <person name="Nagy L.G."/>
            <person name="Floudas D."/>
            <person name="Copeland A."/>
            <person name="Barry K.W."/>
            <person name="Cichocki N."/>
            <person name="Veneault-Fourrey C."/>
            <person name="LaButti K."/>
            <person name="Lindquist E.A."/>
            <person name="Lipzen A."/>
            <person name="Lundell T."/>
            <person name="Morin E."/>
            <person name="Murat C."/>
            <person name="Riley R."/>
            <person name="Ohm R."/>
            <person name="Sun H."/>
            <person name="Tunlid A."/>
            <person name="Henrissat B."/>
            <person name="Grigoriev I.V."/>
            <person name="Hibbett D.S."/>
            <person name="Martin F."/>
        </authorList>
    </citation>
    <scope>NUCLEOTIDE SEQUENCE [LARGE SCALE GENOMIC DNA]</scope>
    <source>
        <strain evidence="4 5">SS14</strain>
    </source>
</reference>
<evidence type="ECO:0000313" key="4">
    <source>
        <dbReference type="EMBL" id="KIJ41864.1"/>
    </source>
</evidence>
<feature type="domain" description="CCHC-type" evidence="3">
    <location>
        <begin position="17"/>
        <end position="30"/>
    </location>
</feature>
<accession>A0A0C9V4T5</accession>
<keyword evidence="2" id="KW-0862">Zinc</keyword>
<proteinExistence type="predicted"/>
<organism evidence="4 5">
    <name type="scientific">Sphaerobolus stellatus (strain SS14)</name>
    <dbReference type="NCBI Taxonomy" id="990650"/>
    <lineage>
        <taxon>Eukaryota</taxon>
        <taxon>Fungi</taxon>
        <taxon>Dikarya</taxon>
        <taxon>Basidiomycota</taxon>
        <taxon>Agaricomycotina</taxon>
        <taxon>Agaricomycetes</taxon>
        <taxon>Phallomycetidae</taxon>
        <taxon>Geastrales</taxon>
        <taxon>Sphaerobolaceae</taxon>
        <taxon>Sphaerobolus</taxon>
    </lineage>
</organism>
<protein>
    <recommendedName>
        <fullName evidence="3">CCHC-type domain-containing protein</fullName>
    </recommendedName>
</protein>
<dbReference type="InterPro" id="IPR036875">
    <property type="entry name" value="Znf_CCHC_sf"/>
</dbReference>
<keyword evidence="2" id="KW-0863">Zinc-finger</keyword>
<dbReference type="HOGENOM" id="CLU_092148_0_0_1"/>
<dbReference type="Pfam" id="PF00098">
    <property type="entry name" value="zf-CCHC"/>
    <property type="match status" value="1"/>
</dbReference>
<dbReference type="PROSITE" id="PS50158">
    <property type="entry name" value="ZF_CCHC"/>
    <property type="match status" value="1"/>
</dbReference>
<dbReference type="Gene3D" id="4.10.60.10">
    <property type="entry name" value="Zinc finger, CCHC-type"/>
    <property type="match status" value="1"/>
</dbReference>
<keyword evidence="5" id="KW-1185">Reference proteome</keyword>